<keyword evidence="3" id="KW-1185">Reference proteome</keyword>
<name>A0A176VVG0_MARPO</name>
<evidence type="ECO:0000313" key="3">
    <source>
        <dbReference type="Proteomes" id="UP000077202"/>
    </source>
</evidence>
<evidence type="ECO:0000256" key="1">
    <source>
        <dbReference type="SAM" id="MobiDB-lite"/>
    </source>
</evidence>
<reference evidence="2" key="1">
    <citation type="submission" date="2016-03" db="EMBL/GenBank/DDBJ databases">
        <title>Mechanisms controlling the formation of the plant cell surface in tip-growing cells are functionally conserved among land plants.</title>
        <authorList>
            <person name="Honkanen S."/>
            <person name="Jones V.A."/>
            <person name="Morieri G."/>
            <person name="Champion C."/>
            <person name="Hetherington A.J."/>
            <person name="Kelly S."/>
            <person name="Saint-Marcoux D."/>
            <person name="Proust H."/>
            <person name="Prescott H."/>
            <person name="Dolan L."/>
        </authorList>
    </citation>
    <scope>NUCLEOTIDE SEQUENCE [LARGE SCALE GENOMIC DNA]</scope>
    <source>
        <tissue evidence="2">Whole gametophyte</tissue>
    </source>
</reference>
<protein>
    <submittedName>
        <fullName evidence="2">Uncharacterized protein</fullName>
    </submittedName>
</protein>
<accession>A0A176VVG0</accession>
<sequence>MGGLRSLLKVMVWCWHVRRFTSTALPAGLAAAIGCSGGGLRRPSTTARIPIPCNAHLSPRGSGGCPPESLAPDELSPSRAEFLLSGGGYGFTRLDSLLSLLSGPPRPDSRVTCIRNCPAGGVRLSSSPPQKRPAPGENTSSCPEPAPPLEPPAIDVLASPRPGSLAPDKLAPSRAEYLLSGPGGGSAPPLEPPALEVLASPRPESLAPDELAPSRAEFLLSGEGYGFTSIGALPLSLLSGGGYGFTRLDSLLSLLSGPPRPDSLVPGLLLSGGGYEPSPPPPDPDTLLGGVRSSRPRADPEFLLLPEASSSRPVPDPLLGGVRSSRPRADPEFLLLPEASSSRPVPDPLLFDPLDIFTLLRCVGLLGLLNQSGPGLNWDHGGPRAGKAHETCDTLWKHFVRPTAVRPAIWDASCLIPHTQRLPRCRLSPASRTSSRTETRYSNGMRARQRPESGLNITRDFGRADSMEDEIVTAAGRTESTSSDLHGPATERSV</sequence>
<dbReference type="Proteomes" id="UP000077202">
    <property type="component" value="Unassembled WGS sequence"/>
</dbReference>
<dbReference type="PROSITE" id="PS51257">
    <property type="entry name" value="PROKAR_LIPOPROTEIN"/>
    <property type="match status" value="1"/>
</dbReference>
<evidence type="ECO:0000313" key="2">
    <source>
        <dbReference type="EMBL" id="OAE24798.1"/>
    </source>
</evidence>
<proteinExistence type="predicted"/>
<dbReference type="EMBL" id="LVLJ01002473">
    <property type="protein sequence ID" value="OAE24798.1"/>
    <property type="molecule type" value="Genomic_DNA"/>
</dbReference>
<feature type="region of interest" description="Disordered" evidence="1">
    <location>
        <begin position="122"/>
        <end position="195"/>
    </location>
</feature>
<feature type="region of interest" description="Disordered" evidence="1">
    <location>
        <begin position="270"/>
        <end position="293"/>
    </location>
</feature>
<organism evidence="2 3">
    <name type="scientific">Marchantia polymorpha subsp. ruderalis</name>
    <dbReference type="NCBI Taxonomy" id="1480154"/>
    <lineage>
        <taxon>Eukaryota</taxon>
        <taxon>Viridiplantae</taxon>
        <taxon>Streptophyta</taxon>
        <taxon>Embryophyta</taxon>
        <taxon>Marchantiophyta</taxon>
        <taxon>Marchantiopsida</taxon>
        <taxon>Marchantiidae</taxon>
        <taxon>Marchantiales</taxon>
        <taxon>Marchantiaceae</taxon>
        <taxon>Marchantia</taxon>
    </lineage>
</organism>
<comment type="caution">
    <text evidence="2">The sequence shown here is derived from an EMBL/GenBank/DDBJ whole genome shotgun (WGS) entry which is preliminary data.</text>
</comment>
<feature type="region of interest" description="Disordered" evidence="1">
    <location>
        <begin position="427"/>
        <end position="494"/>
    </location>
</feature>
<gene>
    <name evidence="2" type="ORF">AXG93_1988s1020</name>
</gene>
<dbReference type="AlphaFoldDB" id="A0A176VVG0"/>